<dbReference type="PANTHER" id="PTHR38011:SF11">
    <property type="entry name" value="2,5-DIAMINO-6-RIBOSYLAMINO-4(3H)-PYRIMIDINONE 5'-PHOSPHATE REDUCTASE"/>
    <property type="match status" value="1"/>
</dbReference>
<dbReference type="SUPFAM" id="SSF53597">
    <property type="entry name" value="Dihydrofolate reductase-like"/>
    <property type="match status" value="1"/>
</dbReference>
<dbReference type="EMBL" id="UGQL01000001">
    <property type="protein sequence ID" value="STZ27114.1"/>
    <property type="molecule type" value="Genomic_DNA"/>
</dbReference>
<dbReference type="InterPro" id="IPR002734">
    <property type="entry name" value="RibDG_C"/>
</dbReference>
<organism evidence="2 3">
    <name type="scientific">Myroides odoratus</name>
    <name type="common">Flavobacterium odoratum</name>
    <dbReference type="NCBI Taxonomy" id="256"/>
    <lineage>
        <taxon>Bacteria</taxon>
        <taxon>Pseudomonadati</taxon>
        <taxon>Bacteroidota</taxon>
        <taxon>Flavobacteriia</taxon>
        <taxon>Flavobacteriales</taxon>
        <taxon>Flavobacteriaceae</taxon>
        <taxon>Myroides</taxon>
    </lineage>
</organism>
<evidence type="ECO:0000259" key="1">
    <source>
        <dbReference type="Pfam" id="PF01872"/>
    </source>
</evidence>
<feature type="domain" description="Bacterial bifunctional deaminase-reductase C-terminal" evidence="1">
    <location>
        <begin position="71"/>
        <end position="172"/>
    </location>
</feature>
<evidence type="ECO:0000313" key="2">
    <source>
        <dbReference type="EMBL" id="STZ27114.1"/>
    </source>
</evidence>
<dbReference type="GO" id="GO:0008703">
    <property type="term" value="F:5-amino-6-(5-phosphoribosylamino)uracil reductase activity"/>
    <property type="evidence" value="ECO:0007669"/>
    <property type="project" value="InterPro"/>
</dbReference>
<reference evidence="2 3" key="1">
    <citation type="submission" date="2018-06" db="EMBL/GenBank/DDBJ databases">
        <authorList>
            <consortium name="Pathogen Informatics"/>
            <person name="Doyle S."/>
        </authorList>
    </citation>
    <scope>NUCLEOTIDE SEQUENCE [LARGE SCALE GENOMIC DNA]</scope>
    <source>
        <strain evidence="2 3">NCTC11179</strain>
    </source>
</reference>
<dbReference type="InterPro" id="IPR050765">
    <property type="entry name" value="Riboflavin_Biosynth_HTPR"/>
</dbReference>
<dbReference type="Proteomes" id="UP000255024">
    <property type="component" value="Unassembled WGS sequence"/>
</dbReference>
<dbReference type="GO" id="GO:0009231">
    <property type="term" value="P:riboflavin biosynthetic process"/>
    <property type="evidence" value="ECO:0007669"/>
    <property type="project" value="InterPro"/>
</dbReference>
<keyword evidence="3" id="KW-1185">Reference proteome</keyword>
<accession>A0A378RJF4</accession>
<dbReference type="PANTHER" id="PTHR38011">
    <property type="entry name" value="DIHYDROFOLATE REDUCTASE FAMILY PROTEIN (AFU_ORTHOLOGUE AFUA_8G06820)"/>
    <property type="match status" value="1"/>
</dbReference>
<protein>
    <submittedName>
        <fullName evidence="2">Riboflavin-specific deaminase C-terminal domain</fullName>
    </submittedName>
</protein>
<dbReference type="AlphaFoldDB" id="A0A378RJF4"/>
<dbReference type="RefSeq" id="WP_115090118.1">
    <property type="nucleotide sequence ID" value="NZ_CP068107.1"/>
</dbReference>
<evidence type="ECO:0000313" key="3">
    <source>
        <dbReference type="Proteomes" id="UP000255024"/>
    </source>
</evidence>
<name>A0A378RJF4_MYROD</name>
<dbReference type="Pfam" id="PF01872">
    <property type="entry name" value="RibD_C"/>
    <property type="match status" value="1"/>
</dbReference>
<dbReference type="InterPro" id="IPR024072">
    <property type="entry name" value="DHFR-like_dom_sf"/>
</dbReference>
<proteinExistence type="predicted"/>
<dbReference type="Gene3D" id="3.40.430.10">
    <property type="entry name" value="Dihydrofolate Reductase, subunit A"/>
    <property type="match status" value="1"/>
</dbReference>
<sequence>MRNVILYIAMSLDGYIASPDGSVAFLDDFQDETVGDYGYQDFVSTIDTCIMGSATYRAILDFGFPWPYMEQETQVITSNKQLTIESPKTSVLSTDITTTIQQLKQQETGKDIWLVGGGQVVQMALNAEILDQMILSVTPKLLGAGIRLFPEGSLPSNWELTDTKTFKTGMVVLTYTKRKEEQTR</sequence>
<gene>
    <name evidence="2" type="primary">yyaP</name>
    <name evidence="2" type="ORF">NCTC11179_00644</name>
</gene>